<keyword evidence="4" id="KW-1185">Reference proteome</keyword>
<dbReference type="Proteomes" id="UP001153269">
    <property type="component" value="Unassembled WGS sequence"/>
</dbReference>
<feature type="compositionally biased region" description="Basic and acidic residues" evidence="1">
    <location>
        <begin position="116"/>
        <end position="140"/>
    </location>
</feature>
<feature type="chain" id="PRO_5040439078" evidence="2">
    <location>
        <begin position="19"/>
        <end position="146"/>
    </location>
</feature>
<organism evidence="3 4">
    <name type="scientific">Pleuronectes platessa</name>
    <name type="common">European plaice</name>
    <dbReference type="NCBI Taxonomy" id="8262"/>
    <lineage>
        <taxon>Eukaryota</taxon>
        <taxon>Metazoa</taxon>
        <taxon>Chordata</taxon>
        <taxon>Craniata</taxon>
        <taxon>Vertebrata</taxon>
        <taxon>Euteleostomi</taxon>
        <taxon>Actinopterygii</taxon>
        <taxon>Neopterygii</taxon>
        <taxon>Teleostei</taxon>
        <taxon>Neoteleostei</taxon>
        <taxon>Acanthomorphata</taxon>
        <taxon>Carangaria</taxon>
        <taxon>Pleuronectiformes</taxon>
        <taxon>Pleuronectoidei</taxon>
        <taxon>Pleuronectidae</taxon>
        <taxon>Pleuronectes</taxon>
    </lineage>
</organism>
<sequence length="146" mass="16175">MSFSVFTALLWLFASASCAPTAGHGQDACAEVRNSSLELNRLAKAFSLQALNKPREEIDFYNLPVWMEAKDMCDPATLKHNSAPCMEKIIRVLTSYSAAVKTVAGIQSCKEFLERSDASDSETAQRPEHMWEVEGREGLHEGVPPR</sequence>
<feature type="region of interest" description="Disordered" evidence="1">
    <location>
        <begin position="116"/>
        <end position="146"/>
    </location>
</feature>
<evidence type="ECO:0000313" key="4">
    <source>
        <dbReference type="Proteomes" id="UP001153269"/>
    </source>
</evidence>
<name>A0A9N7TMR1_PLEPL</name>
<keyword evidence="2" id="KW-0732">Signal</keyword>
<proteinExistence type="predicted"/>
<dbReference type="EMBL" id="CADEAL010000125">
    <property type="protein sequence ID" value="CAB1414824.1"/>
    <property type="molecule type" value="Genomic_DNA"/>
</dbReference>
<comment type="caution">
    <text evidence="3">The sequence shown here is derived from an EMBL/GenBank/DDBJ whole genome shotgun (WGS) entry which is preliminary data.</text>
</comment>
<reference evidence="3" key="1">
    <citation type="submission" date="2020-03" db="EMBL/GenBank/DDBJ databases">
        <authorList>
            <person name="Weist P."/>
        </authorList>
    </citation>
    <scope>NUCLEOTIDE SEQUENCE</scope>
</reference>
<evidence type="ECO:0000313" key="3">
    <source>
        <dbReference type="EMBL" id="CAB1414824.1"/>
    </source>
</evidence>
<dbReference type="InterPro" id="IPR009079">
    <property type="entry name" value="4_helix_cytokine-like_core"/>
</dbReference>
<accession>A0A9N7TMR1</accession>
<dbReference type="AlphaFoldDB" id="A0A9N7TMR1"/>
<dbReference type="Gene3D" id="1.20.1250.10">
    <property type="match status" value="1"/>
</dbReference>
<protein>
    <submittedName>
        <fullName evidence="3">Uncharacterized protein</fullName>
    </submittedName>
</protein>
<gene>
    <name evidence="3" type="ORF">PLEPLA_LOCUS2536</name>
</gene>
<evidence type="ECO:0000256" key="1">
    <source>
        <dbReference type="SAM" id="MobiDB-lite"/>
    </source>
</evidence>
<evidence type="ECO:0000256" key="2">
    <source>
        <dbReference type="SAM" id="SignalP"/>
    </source>
</evidence>
<feature type="signal peptide" evidence="2">
    <location>
        <begin position="1"/>
        <end position="18"/>
    </location>
</feature>